<feature type="transmembrane region" description="Helical" evidence="3">
    <location>
        <begin position="181"/>
        <end position="205"/>
    </location>
</feature>
<feature type="chain" id="PRO_5032878999" description="diguanylate cyclase" evidence="4">
    <location>
        <begin position="26"/>
        <end position="562"/>
    </location>
</feature>
<dbReference type="InterPro" id="IPR043128">
    <property type="entry name" value="Rev_trsase/Diguanyl_cyclase"/>
</dbReference>
<evidence type="ECO:0000256" key="2">
    <source>
        <dbReference type="ARBA" id="ARBA00034247"/>
    </source>
</evidence>
<dbReference type="NCBIfam" id="TIGR00254">
    <property type="entry name" value="GGDEF"/>
    <property type="match status" value="1"/>
</dbReference>
<feature type="transmembrane region" description="Helical" evidence="3">
    <location>
        <begin position="280"/>
        <end position="298"/>
    </location>
</feature>
<dbReference type="InterPro" id="IPR000160">
    <property type="entry name" value="GGDEF_dom"/>
</dbReference>
<feature type="domain" description="GGDEF" evidence="5">
    <location>
        <begin position="424"/>
        <end position="560"/>
    </location>
</feature>
<feature type="transmembrane region" description="Helical" evidence="3">
    <location>
        <begin position="304"/>
        <end position="326"/>
    </location>
</feature>
<dbReference type="GO" id="GO:0043709">
    <property type="term" value="P:cell adhesion involved in single-species biofilm formation"/>
    <property type="evidence" value="ECO:0007669"/>
    <property type="project" value="TreeGrafter"/>
</dbReference>
<reference evidence="6 7" key="1">
    <citation type="submission" date="2020-08" db="EMBL/GenBank/DDBJ databases">
        <title>Genomic Encyclopedia of Type Strains, Phase IV (KMG-IV): sequencing the most valuable type-strain genomes for metagenomic binning, comparative biology and taxonomic classification.</title>
        <authorList>
            <person name="Goeker M."/>
        </authorList>
    </citation>
    <scope>NUCLEOTIDE SEQUENCE [LARGE SCALE GENOMIC DNA]</scope>
    <source>
        <strain evidence="6 7">DSM 22359</strain>
    </source>
</reference>
<dbReference type="Gene3D" id="3.30.70.270">
    <property type="match status" value="1"/>
</dbReference>
<keyword evidence="3" id="KW-1133">Transmembrane helix</keyword>
<evidence type="ECO:0000256" key="1">
    <source>
        <dbReference type="ARBA" id="ARBA00012528"/>
    </source>
</evidence>
<protein>
    <recommendedName>
        <fullName evidence="1">diguanylate cyclase</fullName>
        <ecNumber evidence="1">2.7.7.65</ecNumber>
    </recommendedName>
</protein>
<evidence type="ECO:0000256" key="3">
    <source>
        <dbReference type="SAM" id="Phobius"/>
    </source>
</evidence>
<keyword evidence="7" id="KW-1185">Reference proteome</keyword>
<dbReference type="Pfam" id="PF00990">
    <property type="entry name" value="GGDEF"/>
    <property type="match status" value="1"/>
</dbReference>
<dbReference type="InterPro" id="IPR050469">
    <property type="entry name" value="Diguanylate_Cyclase"/>
</dbReference>
<dbReference type="Proteomes" id="UP000591735">
    <property type="component" value="Unassembled WGS sequence"/>
</dbReference>
<keyword evidence="3" id="KW-0472">Membrane</keyword>
<feature type="transmembrane region" description="Helical" evidence="3">
    <location>
        <begin position="335"/>
        <end position="354"/>
    </location>
</feature>
<sequence length="562" mass="61918">MSSRRFLCAMMLAIVAFISVSGAKADVPPLALDDRVQILDDQQLWSELDTDVFPLSPLSLEQALSGRTPVAGSLTGRSGAYVARIPLTLADRHLWFVVPNANYVDTGLAYWQPDQGATELVAEFAQSYDGNTPQLMHSQAFPLLLGGAQSGTLWIVIKAKHFPAPVKVTFFPQGSFFEYQFLVNGGTLAAIVVMLVLGLLSLVMFVRTRQRLTLYCAGYVGLHGIGWAALAGALSRLLPMEGVNPVYAGMHLFPFAIACAALFTRELFNCAEMHPALARWLKRLTWAFACLGVVELALPFQATFYLAHVVAVIWVVLSVGIGVWMLSRSDFRARYFLAGNLAYSLSLIYFMLAHTDLVQGFDYRELVVVSALAFDCVCIMLSMTEWFRRKQKDFMRASYEARVDPLTQVGNRMLMNERLDQISGPCALVFIDFDGFKAINDRLGHDAGDRFLSEAAAMMRSRLGAAGEVFRTGGDEFIWLLESDTWEQLDGIRVKVLADVAAIEQALQVNWPDAGISFGLATSSDGGHVSACLAEADRKMYQHKASKKALGRHHQEPESVSG</sequence>
<dbReference type="AlphaFoldDB" id="A0A840UEV1"/>
<feature type="transmembrane region" description="Helical" evidence="3">
    <location>
        <begin position="212"/>
        <end position="234"/>
    </location>
</feature>
<feature type="transmembrane region" description="Helical" evidence="3">
    <location>
        <begin position="366"/>
        <end position="387"/>
    </location>
</feature>
<evidence type="ECO:0000256" key="4">
    <source>
        <dbReference type="SAM" id="SignalP"/>
    </source>
</evidence>
<organism evidence="6 7">
    <name type="scientific">Marinobacter oulmenensis</name>
    <dbReference type="NCBI Taxonomy" id="643747"/>
    <lineage>
        <taxon>Bacteria</taxon>
        <taxon>Pseudomonadati</taxon>
        <taxon>Pseudomonadota</taxon>
        <taxon>Gammaproteobacteria</taxon>
        <taxon>Pseudomonadales</taxon>
        <taxon>Marinobacteraceae</taxon>
        <taxon>Marinobacter</taxon>
    </lineage>
</organism>
<dbReference type="Pfam" id="PF07695">
    <property type="entry name" value="7TMR-DISM_7TM"/>
    <property type="match status" value="1"/>
</dbReference>
<evidence type="ECO:0000259" key="5">
    <source>
        <dbReference type="PROSITE" id="PS50887"/>
    </source>
</evidence>
<dbReference type="GO" id="GO:1902201">
    <property type="term" value="P:negative regulation of bacterial-type flagellum-dependent cell motility"/>
    <property type="evidence" value="ECO:0007669"/>
    <property type="project" value="TreeGrafter"/>
</dbReference>
<dbReference type="PANTHER" id="PTHR45138:SF9">
    <property type="entry name" value="DIGUANYLATE CYCLASE DGCM-RELATED"/>
    <property type="match status" value="1"/>
</dbReference>
<dbReference type="GO" id="GO:0052621">
    <property type="term" value="F:diguanylate cyclase activity"/>
    <property type="evidence" value="ECO:0007669"/>
    <property type="project" value="UniProtKB-EC"/>
</dbReference>
<dbReference type="InterPro" id="IPR011623">
    <property type="entry name" value="7TMR_DISM_rcpt_extracell_dom1"/>
</dbReference>
<accession>A0A840UEV1</accession>
<dbReference type="CDD" id="cd01949">
    <property type="entry name" value="GGDEF"/>
    <property type="match status" value="1"/>
</dbReference>
<dbReference type="GO" id="GO:0005886">
    <property type="term" value="C:plasma membrane"/>
    <property type="evidence" value="ECO:0007669"/>
    <property type="project" value="TreeGrafter"/>
</dbReference>
<evidence type="ECO:0000313" key="7">
    <source>
        <dbReference type="Proteomes" id="UP000591735"/>
    </source>
</evidence>
<dbReference type="RefSeq" id="WP_183704505.1">
    <property type="nucleotide sequence ID" value="NZ_JACHFE010000006.1"/>
</dbReference>
<dbReference type="EMBL" id="JACHFE010000006">
    <property type="protein sequence ID" value="MBB5321930.1"/>
    <property type="molecule type" value="Genomic_DNA"/>
</dbReference>
<evidence type="ECO:0000313" key="6">
    <source>
        <dbReference type="EMBL" id="MBB5321930.1"/>
    </source>
</evidence>
<comment type="catalytic activity">
    <reaction evidence="2">
        <text>2 GTP = 3',3'-c-di-GMP + 2 diphosphate</text>
        <dbReference type="Rhea" id="RHEA:24898"/>
        <dbReference type="ChEBI" id="CHEBI:33019"/>
        <dbReference type="ChEBI" id="CHEBI:37565"/>
        <dbReference type="ChEBI" id="CHEBI:58805"/>
        <dbReference type="EC" id="2.7.7.65"/>
    </reaction>
</comment>
<comment type="caution">
    <text evidence="6">The sequence shown here is derived from an EMBL/GenBank/DDBJ whole genome shotgun (WGS) entry which is preliminary data.</text>
</comment>
<keyword evidence="4" id="KW-0732">Signal</keyword>
<dbReference type="SUPFAM" id="SSF55073">
    <property type="entry name" value="Nucleotide cyclase"/>
    <property type="match status" value="1"/>
</dbReference>
<dbReference type="InterPro" id="IPR029787">
    <property type="entry name" value="Nucleotide_cyclase"/>
</dbReference>
<dbReference type="PANTHER" id="PTHR45138">
    <property type="entry name" value="REGULATORY COMPONENTS OF SENSORY TRANSDUCTION SYSTEM"/>
    <property type="match status" value="1"/>
</dbReference>
<name>A0A840UEV1_9GAMM</name>
<dbReference type="EC" id="2.7.7.65" evidence="1"/>
<proteinExistence type="predicted"/>
<dbReference type="SMART" id="SM00267">
    <property type="entry name" value="GGDEF"/>
    <property type="match status" value="1"/>
</dbReference>
<dbReference type="PROSITE" id="PS50887">
    <property type="entry name" value="GGDEF"/>
    <property type="match status" value="1"/>
</dbReference>
<feature type="transmembrane region" description="Helical" evidence="3">
    <location>
        <begin position="246"/>
        <end position="268"/>
    </location>
</feature>
<feature type="signal peptide" evidence="4">
    <location>
        <begin position="1"/>
        <end position="25"/>
    </location>
</feature>
<gene>
    <name evidence="6" type="ORF">HNR38_002425</name>
</gene>
<keyword evidence="3" id="KW-0812">Transmembrane</keyword>